<evidence type="ECO:0000313" key="3">
    <source>
        <dbReference type="EMBL" id="WML89829.1"/>
    </source>
</evidence>
<gene>
    <name evidence="3" type="ORF">RCF98_12710</name>
</gene>
<dbReference type="SUPFAM" id="SSF53756">
    <property type="entry name" value="UDP-Glycosyltransferase/glycogen phosphorylase"/>
    <property type="match status" value="1"/>
</dbReference>
<evidence type="ECO:0000256" key="2">
    <source>
        <dbReference type="ARBA" id="ARBA00022679"/>
    </source>
</evidence>
<accession>A0ABY9MMD9</accession>
<dbReference type="PANTHER" id="PTHR30160">
    <property type="entry name" value="TETRAACYLDISACCHARIDE 4'-KINASE-RELATED"/>
    <property type="match status" value="1"/>
</dbReference>
<dbReference type="EC" id="2.4.-.-" evidence="3"/>
<protein>
    <submittedName>
        <fullName evidence="3">Glycosyltransferase family 9 protein</fullName>
        <ecNumber evidence="3">2.4.-.-</ecNumber>
    </submittedName>
</protein>
<name>A0ABY9MMD9_9GAMM</name>
<dbReference type="Proteomes" id="UP001236657">
    <property type="component" value="Chromosome"/>
</dbReference>
<keyword evidence="4" id="KW-1185">Reference proteome</keyword>
<dbReference type="Pfam" id="PF01075">
    <property type="entry name" value="Glyco_transf_9"/>
    <property type="match status" value="1"/>
</dbReference>
<dbReference type="InterPro" id="IPR051199">
    <property type="entry name" value="LPS_LOS_Heptosyltrfase"/>
</dbReference>
<dbReference type="InterPro" id="IPR002201">
    <property type="entry name" value="Glyco_trans_9"/>
</dbReference>
<dbReference type="EMBL" id="CP133218">
    <property type="protein sequence ID" value="WML89829.1"/>
    <property type="molecule type" value="Genomic_DNA"/>
</dbReference>
<organism evidence="3 4">
    <name type="scientific">Thiothrix lacustris</name>
    <dbReference type="NCBI Taxonomy" id="525917"/>
    <lineage>
        <taxon>Bacteria</taxon>
        <taxon>Pseudomonadati</taxon>
        <taxon>Pseudomonadota</taxon>
        <taxon>Gammaproteobacteria</taxon>
        <taxon>Thiotrichales</taxon>
        <taxon>Thiotrichaceae</taxon>
        <taxon>Thiothrix</taxon>
    </lineage>
</organism>
<dbReference type="GO" id="GO:0016757">
    <property type="term" value="F:glycosyltransferase activity"/>
    <property type="evidence" value="ECO:0007669"/>
    <property type="project" value="UniProtKB-KW"/>
</dbReference>
<keyword evidence="1 3" id="KW-0328">Glycosyltransferase</keyword>
<evidence type="ECO:0000313" key="4">
    <source>
        <dbReference type="Proteomes" id="UP001236657"/>
    </source>
</evidence>
<dbReference type="Gene3D" id="3.40.50.2000">
    <property type="entry name" value="Glycogen Phosphorylase B"/>
    <property type="match status" value="2"/>
</dbReference>
<dbReference type="RefSeq" id="WP_308894101.1">
    <property type="nucleotide sequence ID" value="NZ_CP133218.1"/>
</dbReference>
<dbReference type="CDD" id="cd03789">
    <property type="entry name" value="GT9_LPS_heptosyltransferase"/>
    <property type="match status" value="1"/>
</dbReference>
<reference evidence="3 4" key="1">
    <citation type="submission" date="2023-08" db="EMBL/GenBank/DDBJ databases">
        <title>New molecular markers tilS and rpoB for phylogenetic and monitoring studies of the genus Thiothrix biodiversity.</title>
        <authorList>
            <person name="Ravin N.V."/>
            <person name="Smolyakov D."/>
            <person name="Markov N.D."/>
            <person name="Beletsky A.V."/>
            <person name="Mardanov A.V."/>
            <person name="Rudenko T.S."/>
            <person name="Grabovich M.Y."/>
        </authorList>
    </citation>
    <scope>NUCLEOTIDE SEQUENCE [LARGE SCALE GENOMIC DNA]</scope>
    <source>
        <strain evidence="3 4">MK1</strain>
    </source>
</reference>
<sequence length="369" mass="41173">MSIRLVFVIKKILVIIRRSNGDVLLASPLIQGLHEYYPGAVIDLLVNDDTLGIAKTLQPIRQIQVYSYQWKKLPKWQRLQKTVGLTRALFRRYDLAISLTATDSSVLYALLAARRAISTIDAEPRKNWWKKRLLSGYYVLDPARHTLLNNLEPLRLLGIPTTKIAPTVHCSASGKAAVLAKLQANNLERFMIFHPSAQYGYKVYPAHLRHTLLQQLSTLGMPIVVTGATTALDLQIKAALPVLDNVYDWIGETSLDEYIALSEYSQAYVGGDTLNMHIAAAQNKRVFAIFGPTLLEAWSPWSIALQCNATRSQPQQTYANITVFQADMPCVPCGKKGCDDQLGVSECLQRIEPGMIIAAVNAWLQQEQS</sequence>
<evidence type="ECO:0000256" key="1">
    <source>
        <dbReference type="ARBA" id="ARBA00022676"/>
    </source>
</evidence>
<dbReference type="PANTHER" id="PTHR30160:SF1">
    <property type="entry name" value="LIPOPOLYSACCHARIDE 1,2-N-ACETYLGLUCOSAMINETRANSFERASE-RELATED"/>
    <property type="match status" value="1"/>
</dbReference>
<proteinExistence type="predicted"/>
<keyword evidence="2 3" id="KW-0808">Transferase</keyword>